<feature type="compositionally biased region" description="Acidic residues" evidence="1">
    <location>
        <begin position="802"/>
        <end position="815"/>
    </location>
</feature>
<evidence type="ECO:0000256" key="1">
    <source>
        <dbReference type="SAM" id="MobiDB-lite"/>
    </source>
</evidence>
<reference evidence="2 3" key="1">
    <citation type="submission" date="2024-02" db="EMBL/GenBank/DDBJ databases">
        <authorList>
            <person name="Chen Y."/>
            <person name="Shah S."/>
            <person name="Dougan E. K."/>
            <person name="Thang M."/>
            <person name="Chan C."/>
        </authorList>
    </citation>
    <scope>NUCLEOTIDE SEQUENCE [LARGE SCALE GENOMIC DNA]</scope>
</reference>
<proteinExistence type="predicted"/>
<protein>
    <recommendedName>
        <fullName evidence="4">Ubiquitinyl hydrolase 1</fullName>
    </recommendedName>
</protein>
<gene>
    <name evidence="2" type="ORF">CCMP2556_LOCUS52880</name>
</gene>
<feature type="region of interest" description="Disordered" evidence="1">
    <location>
        <begin position="90"/>
        <end position="137"/>
    </location>
</feature>
<organism evidence="2 3">
    <name type="scientific">Durusdinium trenchii</name>
    <dbReference type="NCBI Taxonomy" id="1381693"/>
    <lineage>
        <taxon>Eukaryota</taxon>
        <taxon>Sar</taxon>
        <taxon>Alveolata</taxon>
        <taxon>Dinophyceae</taxon>
        <taxon>Suessiales</taxon>
        <taxon>Symbiodiniaceae</taxon>
        <taxon>Durusdinium</taxon>
    </lineage>
</organism>
<dbReference type="Proteomes" id="UP001642484">
    <property type="component" value="Unassembled WGS sequence"/>
</dbReference>
<comment type="caution">
    <text evidence="2">The sequence shown here is derived from an EMBL/GenBank/DDBJ whole genome shotgun (WGS) entry which is preliminary data.</text>
</comment>
<evidence type="ECO:0000313" key="2">
    <source>
        <dbReference type="EMBL" id="CAK9114361.1"/>
    </source>
</evidence>
<keyword evidence="3" id="KW-1185">Reference proteome</keyword>
<feature type="region of interest" description="Disordered" evidence="1">
    <location>
        <begin position="794"/>
        <end position="816"/>
    </location>
</feature>
<evidence type="ECO:0000313" key="3">
    <source>
        <dbReference type="Proteomes" id="UP001642484"/>
    </source>
</evidence>
<feature type="region of interest" description="Disordered" evidence="1">
    <location>
        <begin position="491"/>
        <end position="536"/>
    </location>
</feature>
<feature type="compositionally biased region" description="Acidic residues" evidence="1">
    <location>
        <begin position="97"/>
        <end position="106"/>
    </location>
</feature>
<feature type="compositionally biased region" description="Basic and acidic residues" evidence="1">
    <location>
        <begin position="506"/>
        <end position="516"/>
    </location>
</feature>
<name>A0ABP0SQ23_9DINO</name>
<evidence type="ECO:0008006" key="4">
    <source>
        <dbReference type="Google" id="ProtNLM"/>
    </source>
</evidence>
<feature type="region of interest" description="Disordered" evidence="1">
    <location>
        <begin position="228"/>
        <end position="253"/>
    </location>
</feature>
<sequence>MADSEPSVLEGELESMPEEDIANLCTGIRRSPHFSKFVLFMEHEHAVGPEYREECFGPKSDCVADVQDFVLFLEKYRNLSWLPSHGLGPLEGHSEDTDPIEPDNNEGTDGGHPKETKPTSSNKNEGLLSGKQDDAWNNAKMADSEPSVLEGELESMPEEDIANLCSGIRRSPHFSKFVLFMELENAVGPEYREECFGPESDYVADVRDFVFFLEKYRNLSWLPSHGLGPLGGHEEETKPIKQNKSKGDGGARSQQIMDKLANYIEDMSMDGSYLGLLDLYFLARARGKEIFLLCHIDGEEDIAAESLHSILQRSSTVNIPQTTKIEMTDADAWFLVHCSASWEPATQDHMLNHFVPAWSKSNVPEPDWELCRAARDAALIDLKTEASWELMGVMEEGPAVSEEQKINILSAQQASEQIEREQQAFRYFAQQGVIIGHAPADGNCALWSIMSLENGLPTDKDGFDAKSEELCRLWKLASKKPLYQQLFMEISDPGDEEGQHSGAENRTPDRRKRDLDSEGEAALATPVKQSKKSSACAPAEFGKPLQKDLKIRCPGSQSVEKADADLEIVPDDGSLGYSLEKATAIARSKHKRSCRKLVQSESMLRNAVVKKYLVYTGLTWPRFQKEHRRQSTMVKAWKCSVGGFVTLRNKLILGSHQAGACASCDHLLEAVGFDASALEAGVEEALSKGSANGVFEAERPDDGPQAALAPPDVENQEKTEVAEDTSGPLPFLAAYGTVFTALNPGDLGKRAPVRCNLCKSRAFPDGKVIDLCRYDNKAVALHFLQQHCQSAKHQRALRDGDEAGPGDDPDKEEEAYPCTGYKVDGKGYGCLQEVVEDFQLWDASSGVWYIRSQTCRKTTKFGKEGEALCTECASMGSGHGVMRNVTRFVVKYFAAQLLSARLFQGSEKAIAFVEDFKKSTMYQRDRASFDQLMQLRNGHLQQYVRASWLTLPETQMVKVYRDFVDATIRPCLRCNIDSVGDGMSDVIARFSACIASGVASDVEVKQMKLASAAISGTLESHPLVSGLALQCLRLIDKNERGIFHMGGRRSLESEHEKEVIRDAGMQLALNACNRNLAKQFGIPKWKMLFDELLAKSLPTPMLALKWPEVLKENASLLDQRFPARKSRRYLAFALYC</sequence>
<accession>A0ABP0SQ23</accession>
<feature type="compositionally biased region" description="Basic and acidic residues" evidence="1">
    <location>
        <begin position="232"/>
        <end position="249"/>
    </location>
</feature>
<dbReference type="EMBL" id="CAXAMN010027994">
    <property type="protein sequence ID" value="CAK9114361.1"/>
    <property type="molecule type" value="Genomic_DNA"/>
</dbReference>